<evidence type="ECO:0000256" key="2">
    <source>
        <dbReference type="ARBA" id="ARBA00022801"/>
    </source>
</evidence>
<gene>
    <name evidence="5" type="ORF">FVB32_02535</name>
</gene>
<dbReference type="PANTHER" id="PTHR43751:SF3">
    <property type="entry name" value="SULFATASE N-TERMINAL DOMAIN-CONTAINING PROTEIN"/>
    <property type="match status" value="1"/>
</dbReference>
<evidence type="ECO:0000256" key="1">
    <source>
        <dbReference type="ARBA" id="ARBA00008779"/>
    </source>
</evidence>
<dbReference type="InterPro" id="IPR017850">
    <property type="entry name" value="Alkaline_phosphatase_core_sf"/>
</dbReference>
<dbReference type="Proteomes" id="UP000321456">
    <property type="component" value="Unassembled WGS sequence"/>
</dbReference>
<evidence type="ECO:0000256" key="3">
    <source>
        <dbReference type="SAM" id="MobiDB-lite"/>
    </source>
</evidence>
<keyword evidence="2" id="KW-0378">Hydrolase</keyword>
<dbReference type="InterPro" id="IPR000917">
    <property type="entry name" value="Sulfatase_N"/>
</dbReference>
<evidence type="ECO:0000313" key="6">
    <source>
        <dbReference type="Proteomes" id="UP000321456"/>
    </source>
</evidence>
<dbReference type="Pfam" id="PF00884">
    <property type="entry name" value="Sulfatase"/>
    <property type="match status" value="1"/>
</dbReference>
<dbReference type="GO" id="GO:0016787">
    <property type="term" value="F:hydrolase activity"/>
    <property type="evidence" value="ECO:0007669"/>
    <property type="project" value="UniProtKB-KW"/>
</dbReference>
<accession>A0A5C8VAE3</accession>
<name>A0A5C8VAE3_9FLAO</name>
<comment type="similarity">
    <text evidence="1">Belongs to the sulfatase family.</text>
</comment>
<evidence type="ECO:0000313" key="5">
    <source>
        <dbReference type="EMBL" id="TXN38406.1"/>
    </source>
</evidence>
<dbReference type="Gene3D" id="3.30.1120.10">
    <property type="match status" value="1"/>
</dbReference>
<protein>
    <submittedName>
        <fullName evidence="5">Arylsulfatase</fullName>
    </submittedName>
</protein>
<dbReference type="Gene3D" id="3.40.720.10">
    <property type="entry name" value="Alkaline Phosphatase, subunit A"/>
    <property type="match status" value="1"/>
</dbReference>
<dbReference type="EMBL" id="VRUR01000001">
    <property type="protein sequence ID" value="TXN38406.1"/>
    <property type="molecule type" value="Genomic_DNA"/>
</dbReference>
<dbReference type="AlphaFoldDB" id="A0A5C8VAE3"/>
<sequence length="520" mass="59010">MLLLPTVFFGLVVSSCKDNTETEVKTEKPNIIYILADDLGYGELGAYGQEKIETPHIDALAKNGMLFTQHYTGAPVCAPARYMLMTGKHSGHAYIRGNDEWNERGNVWNYKAVVLDSTLEGQRPIPSSTVLFPKLLKENGYTTGMVGKWGLGAPHTDAIPTKMGFDFFYGYNCQRQAHTYYPVHLYKNENRVHLNNDTIPPSKKLAEGADPNDPSNYKDYNLNDYTPDLMFDEMLGFISEHKENPFFFYWATPIPHNPIQAPQKWVDYYKEKFGKEKPYLGEIGYYPHQNPRAGYAAMISYLDENVGKLVEHLKKNGLYENTIIMFTSDNGVTYSGGTDGEFFDSSGIFGEEYGRGKGFVYEGGIRVPMIASWPNHIKPGSTTNHISAQYDLMATLLDLNNIENPNKTDGISFLPTLLGKENQSEHDFLFWEYPEYGGQVAIRMGDWKVIRQNLKNPKKEPTLELYDLSIDPEELNNIAHQNPEIIEKAANIFKDEHVDAEIERFRIPLIEDGLLSDAQD</sequence>
<proteinExistence type="inferred from homology"/>
<keyword evidence="6" id="KW-1185">Reference proteome</keyword>
<dbReference type="PANTHER" id="PTHR43751">
    <property type="entry name" value="SULFATASE"/>
    <property type="match status" value="1"/>
</dbReference>
<dbReference type="PROSITE" id="PS00523">
    <property type="entry name" value="SULFATASE_1"/>
    <property type="match status" value="1"/>
</dbReference>
<feature type="region of interest" description="Disordered" evidence="3">
    <location>
        <begin position="199"/>
        <end position="218"/>
    </location>
</feature>
<dbReference type="InterPro" id="IPR024607">
    <property type="entry name" value="Sulfatase_CS"/>
</dbReference>
<dbReference type="SUPFAM" id="SSF53649">
    <property type="entry name" value="Alkaline phosphatase-like"/>
    <property type="match status" value="1"/>
</dbReference>
<dbReference type="InterPro" id="IPR052701">
    <property type="entry name" value="GAG_Ulvan_Degrading_Sulfatases"/>
</dbReference>
<dbReference type="CDD" id="cd16145">
    <property type="entry name" value="ARS_like"/>
    <property type="match status" value="1"/>
</dbReference>
<evidence type="ECO:0000259" key="4">
    <source>
        <dbReference type="Pfam" id="PF00884"/>
    </source>
</evidence>
<feature type="domain" description="Sulfatase N-terminal" evidence="4">
    <location>
        <begin position="29"/>
        <end position="400"/>
    </location>
</feature>
<reference evidence="5 6" key="1">
    <citation type="submission" date="2019-08" db="EMBL/GenBank/DDBJ databases">
        <title>Professor.</title>
        <authorList>
            <person name="Park J.S."/>
        </authorList>
    </citation>
    <scope>NUCLEOTIDE SEQUENCE [LARGE SCALE GENOMIC DNA]</scope>
    <source>
        <strain evidence="5 6">176CP5-101</strain>
    </source>
</reference>
<organism evidence="5 6">
    <name type="scientific">Flagellimonas hymeniacidonis</name>
    <dbReference type="NCBI Taxonomy" id="2603628"/>
    <lineage>
        <taxon>Bacteria</taxon>
        <taxon>Pseudomonadati</taxon>
        <taxon>Bacteroidota</taxon>
        <taxon>Flavobacteriia</taxon>
        <taxon>Flavobacteriales</taxon>
        <taxon>Flavobacteriaceae</taxon>
        <taxon>Flagellimonas</taxon>
    </lineage>
</organism>
<comment type="caution">
    <text evidence="5">The sequence shown here is derived from an EMBL/GenBank/DDBJ whole genome shotgun (WGS) entry which is preliminary data.</text>
</comment>